<proteinExistence type="predicted"/>
<evidence type="ECO:0000313" key="2">
    <source>
        <dbReference type="EMBL" id="BEG98768.1"/>
    </source>
</evidence>
<reference evidence="2 3" key="1">
    <citation type="submission" date="2023-04" db="EMBL/GenBank/DDBJ databases">
        <title>Draft genome sequence of acteroides sedimenti strain YN3PY1.</title>
        <authorList>
            <person name="Yoshida N."/>
        </authorList>
    </citation>
    <scope>NUCLEOTIDE SEQUENCE [LARGE SCALE GENOMIC DNA]</scope>
    <source>
        <strain evidence="2 3">YN3PY1</strain>
    </source>
</reference>
<organism evidence="2 3">
    <name type="scientific">Bacteroides sedimenti</name>
    <dbReference type="NCBI Taxonomy" id="2136147"/>
    <lineage>
        <taxon>Bacteria</taxon>
        <taxon>Pseudomonadati</taxon>
        <taxon>Bacteroidota</taxon>
        <taxon>Bacteroidia</taxon>
        <taxon>Bacteroidales</taxon>
        <taxon>Bacteroidaceae</taxon>
        <taxon>Bacteroides</taxon>
    </lineage>
</organism>
<protein>
    <recommendedName>
        <fullName evidence="1">DUF5106 domain-containing protein</fullName>
    </recommendedName>
</protein>
<evidence type="ECO:0000259" key="1">
    <source>
        <dbReference type="Pfam" id="PF17127"/>
    </source>
</evidence>
<evidence type="ECO:0000313" key="3">
    <source>
        <dbReference type="Proteomes" id="UP001496674"/>
    </source>
</evidence>
<accession>A0ABN6Z7Y0</accession>
<keyword evidence="3" id="KW-1185">Reference proteome</keyword>
<dbReference type="InterPro" id="IPR033395">
    <property type="entry name" value="DUF5106"/>
</dbReference>
<feature type="domain" description="DUF5106" evidence="1">
    <location>
        <begin position="20"/>
        <end position="133"/>
    </location>
</feature>
<dbReference type="SUPFAM" id="SSF52833">
    <property type="entry name" value="Thioredoxin-like"/>
    <property type="match status" value="1"/>
</dbReference>
<dbReference type="EMBL" id="AP028055">
    <property type="protein sequence ID" value="BEG98768.1"/>
    <property type="molecule type" value="Genomic_DNA"/>
</dbReference>
<dbReference type="Proteomes" id="UP001496674">
    <property type="component" value="Chromosome"/>
</dbReference>
<dbReference type="Gene3D" id="3.40.30.10">
    <property type="entry name" value="Glutaredoxin"/>
    <property type="match status" value="1"/>
</dbReference>
<dbReference type="InterPro" id="IPR036249">
    <property type="entry name" value="Thioredoxin-like_sf"/>
</dbReference>
<dbReference type="RefSeq" id="WP_353333977.1">
    <property type="nucleotide sequence ID" value="NZ_AP028055.1"/>
</dbReference>
<sequence>MAMIHSDSTKITTQIALEHAVTHFWDDFLFENCNTLNEEGSTLALKYYVDILSRLSIEKRQPVLGEFLKMTKKYPGPQKFFIKMLCDAYSLPSSIYKNEDIYIFLLNYCLQSNMYESWEKQMYSNLLKSANQNRPGKPANNFCFTNLKNSISTLYNTEAEYLILYFYNPECEACRETSKVLEASNMNGFLKNGKIKLLAISLEPNSVLWHATAKTKPFWLHGQDAKDNIQSQGIYDLSAIPTLYLLDKHKNVILKDCKTEDIISYLNYKHINAGK</sequence>
<dbReference type="Pfam" id="PF17127">
    <property type="entry name" value="DUF5106"/>
    <property type="match status" value="1"/>
</dbReference>
<name>A0ABN6Z7Y0_9BACE</name>
<gene>
    <name evidence="2" type="ORF">BSYN_10330</name>
</gene>